<keyword evidence="8" id="KW-1133">Transmembrane helix</keyword>
<evidence type="ECO:0000256" key="8">
    <source>
        <dbReference type="ARBA" id="ARBA00022989"/>
    </source>
</evidence>
<dbReference type="InterPro" id="IPR038577">
    <property type="entry name" value="GT10-like_C_sf"/>
</dbReference>
<accession>A0A814BF15</accession>
<dbReference type="PANTHER" id="PTHR48438:SF1">
    <property type="entry name" value="ALPHA-(1,3)-FUCOSYLTRANSFERASE C-RELATED"/>
    <property type="match status" value="1"/>
</dbReference>
<evidence type="ECO:0000256" key="1">
    <source>
        <dbReference type="ARBA" id="ARBA00004323"/>
    </source>
</evidence>
<dbReference type="EMBL" id="CAJNOC010002360">
    <property type="protein sequence ID" value="CAF0928631.1"/>
    <property type="molecule type" value="Genomic_DNA"/>
</dbReference>
<evidence type="ECO:0000313" key="16">
    <source>
        <dbReference type="Proteomes" id="UP000663879"/>
    </source>
</evidence>
<dbReference type="GO" id="GO:0000139">
    <property type="term" value="C:Golgi membrane"/>
    <property type="evidence" value="ECO:0007669"/>
    <property type="project" value="UniProtKB-SubCell"/>
</dbReference>
<dbReference type="Pfam" id="PF00852">
    <property type="entry name" value="Glyco_transf_10"/>
    <property type="match status" value="1"/>
</dbReference>
<reference evidence="15" key="1">
    <citation type="submission" date="2021-02" db="EMBL/GenBank/DDBJ databases">
        <authorList>
            <person name="Nowell W R."/>
        </authorList>
    </citation>
    <scope>NUCLEOTIDE SEQUENCE</scope>
    <source>
        <strain evidence="15">Ploen Becks lab</strain>
    </source>
</reference>
<feature type="domain" description="Fucosyltransferase N-terminal" evidence="14">
    <location>
        <begin position="92"/>
        <end position="199"/>
    </location>
</feature>
<evidence type="ECO:0000256" key="12">
    <source>
        <dbReference type="RuleBase" id="RU003832"/>
    </source>
</evidence>
<evidence type="ECO:0000259" key="14">
    <source>
        <dbReference type="Pfam" id="PF17039"/>
    </source>
</evidence>
<evidence type="ECO:0000256" key="4">
    <source>
        <dbReference type="ARBA" id="ARBA00022676"/>
    </source>
</evidence>
<dbReference type="Pfam" id="PF17039">
    <property type="entry name" value="Glyco_tran_10_N"/>
    <property type="match status" value="1"/>
</dbReference>
<keyword evidence="6 12" id="KW-0812">Transmembrane</keyword>
<name>A0A814BF15_9BILA</name>
<comment type="caution">
    <text evidence="15">The sequence shown here is derived from an EMBL/GenBank/DDBJ whole genome shotgun (WGS) entry which is preliminary data.</text>
</comment>
<proteinExistence type="inferred from homology"/>
<dbReference type="Proteomes" id="UP000663879">
    <property type="component" value="Unassembled WGS sequence"/>
</dbReference>
<keyword evidence="7" id="KW-0735">Signal-anchor</keyword>
<dbReference type="InterPro" id="IPR031481">
    <property type="entry name" value="Glyco_tran_10_N"/>
</dbReference>
<dbReference type="SUPFAM" id="SSF53756">
    <property type="entry name" value="UDP-Glycosyltransferase/glycogen phosphorylase"/>
    <property type="match status" value="1"/>
</dbReference>
<evidence type="ECO:0000256" key="5">
    <source>
        <dbReference type="ARBA" id="ARBA00022679"/>
    </source>
</evidence>
<sequence>MVSLKILKLSAKLTLIILILINLKIFFSFEKKVYIQDKKIIRTLSESNCNVFRENYEPYKIEIDGSIYPKSVPLLLNKTINFECLQNTSIIKKILVWTPFFGTWRYGYGLGSETPFIVQKCPVTKCMITNDKSQINSSDLVLIHMRDNIEEAPIFRPKNQKWIFTLFESPINSPNYSNYNFFFNLTSTYRIDSEFSSFYEVGSRIEWALNKSFNENNDYHAEKSGFATALISNCGSDTSKRLDYIKELQNHISVDLYGNCGKKCPDKHKNLQSAECKEILGKEYKFYLAFENSYCKDYITEKFFVILKYNIIPVVLGGGQYDHFIPKSGFINVKDFNSPKHLAEYLMYLDRNKTAYNSYFKWKKHVNFLKELPDFSPICNMCIYLHLERLTGVSRKILGDIDEYWYRDSCKLPRLNDEKNFEINSS</sequence>
<gene>
    <name evidence="15" type="ORF">OXX778_LOCUS12782</name>
</gene>
<keyword evidence="10" id="KW-0472">Membrane</keyword>
<protein>
    <recommendedName>
        <fullName evidence="12">Fucosyltransferase</fullName>
        <ecNumber evidence="12">2.4.1.-</ecNumber>
    </recommendedName>
</protein>
<evidence type="ECO:0000256" key="3">
    <source>
        <dbReference type="ARBA" id="ARBA00008919"/>
    </source>
</evidence>
<feature type="domain" description="Fucosyltransferase C-terminal" evidence="13">
    <location>
        <begin position="222"/>
        <end position="390"/>
    </location>
</feature>
<dbReference type="InterPro" id="IPR055270">
    <property type="entry name" value="Glyco_tran_10_C"/>
</dbReference>
<dbReference type="AlphaFoldDB" id="A0A814BF15"/>
<evidence type="ECO:0000256" key="7">
    <source>
        <dbReference type="ARBA" id="ARBA00022968"/>
    </source>
</evidence>
<dbReference type="OrthoDB" id="427096at2759"/>
<dbReference type="GO" id="GO:0032580">
    <property type="term" value="C:Golgi cisterna membrane"/>
    <property type="evidence" value="ECO:0007669"/>
    <property type="project" value="UniProtKB-SubCell"/>
</dbReference>
<keyword evidence="4 12" id="KW-0328">Glycosyltransferase</keyword>
<evidence type="ECO:0000313" key="15">
    <source>
        <dbReference type="EMBL" id="CAF0928631.1"/>
    </source>
</evidence>
<dbReference type="InterPro" id="IPR001503">
    <property type="entry name" value="Glyco_trans_10"/>
</dbReference>
<dbReference type="Gene3D" id="3.40.50.11660">
    <property type="entry name" value="Glycosyl transferase family 10, C-terminal domain"/>
    <property type="match status" value="1"/>
</dbReference>
<evidence type="ECO:0000256" key="9">
    <source>
        <dbReference type="ARBA" id="ARBA00023034"/>
    </source>
</evidence>
<dbReference type="EC" id="2.4.1.-" evidence="12"/>
<dbReference type="UniPathway" id="UPA00378"/>
<organism evidence="15 16">
    <name type="scientific">Brachionus calyciflorus</name>
    <dbReference type="NCBI Taxonomy" id="104777"/>
    <lineage>
        <taxon>Eukaryota</taxon>
        <taxon>Metazoa</taxon>
        <taxon>Spiralia</taxon>
        <taxon>Gnathifera</taxon>
        <taxon>Rotifera</taxon>
        <taxon>Eurotatoria</taxon>
        <taxon>Monogononta</taxon>
        <taxon>Pseudotrocha</taxon>
        <taxon>Ploima</taxon>
        <taxon>Brachionidae</taxon>
        <taxon>Brachionus</taxon>
    </lineage>
</organism>
<dbReference type="GO" id="GO:0008417">
    <property type="term" value="F:fucosyltransferase activity"/>
    <property type="evidence" value="ECO:0007669"/>
    <property type="project" value="InterPro"/>
</dbReference>
<evidence type="ECO:0000256" key="6">
    <source>
        <dbReference type="ARBA" id="ARBA00022692"/>
    </source>
</evidence>
<evidence type="ECO:0000259" key="13">
    <source>
        <dbReference type="Pfam" id="PF00852"/>
    </source>
</evidence>
<keyword evidence="11" id="KW-0325">Glycoprotein</keyword>
<dbReference type="PANTHER" id="PTHR48438">
    <property type="entry name" value="ALPHA-(1,3)-FUCOSYLTRANSFERASE C-RELATED"/>
    <property type="match status" value="1"/>
</dbReference>
<keyword evidence="9 12" id="KW-0333">Golgi apparatus</keyword>
<evidence type="ECO:0000256" key="2">
    <source>
        <dbReference type="ARBA" id="ARBA00004922"/>
    </source>
</evidence>
<keyword evidence="16" id="KW-1185">Reference proteome</keyword>
<comment type="pathway">
    <text evidence="2">Protein modification; protein glycosylation.</text>
</comment>
<comment type="subcellular location">
    <subcellularLocation>
        <location evidence="1">Golgi apparatus membrane</location>
        <topology evidence="1">Single-pass type II membrane protein</topology>
    </subcellularLocation>
    <subcellularLocation>
        <location evidence="12">Golgi apparatus</location>
        <location evidence="12">Golgi stack membrane</location>
        <topology evidence="12">Single-pass type II membrane protein</topology>
    </subcellularLocation>
</comment>
<comment type="similarity">
    <text evidence="3 12">Belongs to the glycosyltransferase 10 family.</text>
</comment>
<keyword evidence="5 12" id="KW-0808">Transferase</keyword>
<evidence type="ECO:0000256" key="10">
    <source>
        <dbReference type="ARBA" id="ARBA00023136"/>
    </source>
</evidence>
<evidence type="ECO:0000256" key="11">
    <source>
        <dbReference type="ARBA" id="ARBA00023180"/>
    </source>
</evidence>
<dbReference type="FunFam" id="3.40.50.11660:FF:000004">
    <property type="entry name" value="Glycoprotein 3-alpha-L-fucosyltransferase A"/>
    <property type="match status" value="1"/>
</dbReference>